<name>A0ABP9YK24_9FUNG</name>
<evidence type="ECO:0000313" key="1">
    <source>
        <dbReference type="EMBL" id="GAA5807210.1"/>
    </source>
</evidence>
<evidence type="ECO:0000313" key="2">
    <source>
        <dbReference type="Proteomes" id="UP001473302"/>
    </source>
</evidence>
<organism evidence="1 2">
    <name type="scientific">Mucor flavus</name>
    <dbReference type="NCBI Taxonomy" id="439312"/>
    <lineage>
        <taxon>Eukaryota</taxon>
        <taxon>Fungi</taxon>
        <taxon>Fungi incertae sedis</taxon>
        <taxon>Mucoromycota</taxon>
        <taxon>Mucoromycotina</taxon>
        <taxon>Mucoromycetes</taxon>
        <taxon>Mucorales</taxon>
        <taxon>Mucorineae</taxon>
        <taxon>Mucoraceae</taxon>
        <taxon>Mucor</taxon>
    </lineage>
</organism>
<dbReference type="Proteomes" id="UP001473302">
    <property type="component" value="Unassembled WGS sequence"/>
</dbReference>
<gene>
    <name evidence="1" type="ORF">MFLAVUS_000565</name>
</gene>
<proteinExistence type="predicted"/>
<comment type="caution">
    <text evidence="1">The sequence shown here is derived from an EMBL/GenBank/DDBJ whole genome shotgun (WGS) entry which is preliminary data.</text>
</comment>
<reference evidence="1 2" key="1">
    <citation type="submission" date="2024-04" db="EMBL/GenBank/DDBJ databases">
        <title>genome sequences of Mucor flavus KT1a and Helicostylum pulchrum KT1b strains isolated from the surface of a dry-aged beef.</title>
        <authorList>
            <person name="Toyotome T."/>
            <person name="Hosono M."/>
            <person name="Torimaru M."/>
            <person name="Fukuda K."/>
            <person name="Mikami N."/>
        </authorList>
    </citation>
    <scope>NUCLEOTIDE SEQUENCE [LARGE SCALE GENOMIC DNA]</scope>
    <source>
        <strain evidence="1 2">KT1a</strain>
    </source>
</reference>
<dbReference type="EMBL" id="BAABUK010000002">
    <property type="protein sequence ID" value="GAA5807210.1"/>
    <property type="molecule type" value="Genomic_DNA"/>
</dbReference>
<accession>A0ABP9YK24</accession>
<keyword evidence="2" id="KW-1185">Reference proteome</keyword>
<sequence>MHPLVQSPTTTTFKTKWNTIKDWFTPDLAKRRPSHCSTTSTNTTATTSSSCRCKEDTFIPSHAKRPSLTNSLNEGVLDKCMSPFRRRPSNASCATSTSTINDDMDKEIEKLYELYNFAMDEINYAEDSRGSPYYQGDRISAKEAIDQCNQTYKKLIQKFEIDSTIVYKISTLSIKFDSLPLQDDQRSI</sequence>
<protein>
    <submittedName>
        <fullName evidence="1">Uncharacterized protein</fullName>
    </submittedName>
</protein>